<sequence>MSVPWVDPFRWRVVTGTCFAPLLIEGATSNTTWAGLGKTPSKSQGQIRAARVQSGGPWTSALGEARWGRSNLRSGLTLPAPPPHFRLARSGAAVGPAHEKGSLLLPGGSRRRVNLRCWRLGSAVVRSSGLRTADQFSQPLVPFEARANVKPRQGIAYGSASRPVGGPFGLGAGRQAGG</sequence>
<reference evidence="1 2" key="1">
    <citation type="journal article" date="2019" name="Sci. Rep.">
        <title>Orb-weaving spider Araneus ventricosus genome elucidates the spidroin gene catalogue.</title>
        <authorList>
            <person name="Kono N."/>
            <person name="Nakamura H."/>
            <person name="Ohtoshi R."/>
            <person name="Moran D.A.P."/>
            <person name="Shinohara A."/>
            <person name="Yoshida Y."/>
            <person name="Fujiwara M."/>
            <person name="Mori M."/>
            <person name="Tomita M."/>
            <person name="Arakawa K."/>
        </authorList>
    </citation>
    <scope>NUCLEOTIDE SEQUENCE [LARGE SCALE GENOMIC DNA]</scope>
</reference>
<comment type="caution">
    <text evidence="1">The sequence shown here is derived from an EMBL/GenBank/DDBJ whole genome shotgun (WGS) entry which is preliminary data.</text>
</comment>
<evidence type="ECO:0000313" key="1">
    <source>
        <dbReference type="EMBL" id="GBO30258.1"/>
    </source>
</evidence>
<dbReference type="AlphaFoldDB" id="A0A4Y2W118"/>
<evidence type="ECO:0000313" key="2">
    <source>
        <dbReference type="Proteomes" id="UP000499080"/>
    </source>
</evidence>
<protein>
    <submittedName>
        <fullName evidence="1">Uncharacterized protein</fullName>
    </submittedName>
</protein>
<keyword evidence="2" id="KW-1185">Reference proteome</keyword>
<organism evidence="1 2">
    <name type="scientific">Araneus ventricosus</name>
    <name type="common">Orbweaver spider</name>
    <name type="synonym">Epeira ventricosa</name>
    <dbReference type="NCBI Taxonomy" id="182803"/>
    <lineage>
        <taxon>Eukaryota</taxon>
        <taxon>Metazoa</taxon>
        <taxon>Ecdysozoa</taxon>
        <taxon>Arthropoda</taxon>
        <taxon>Chelicerata</taxon>
        <taxon>Arachnida</taxon>
        <taxon>Araneae</taxon>
        <taxon>Araneomorphae</taxon>
        <taxon>Entelegynae</taxon>
        <taxon>Araneoidea</taxon>
        <taxon>Araneidae</taxon>
        <taxon>Araneus</taxon>
    </lineage>
</organism>
<dbReference type="EMBL" id="BGPR01053443">
    <property type="protein sequence ID" value="GBO30258.1"/>
    <property type="molecule type" value="Genomic_DNA"/>
</dbReference>
<accession>A0A4Y2W118</accession>
<name>A0A4Y2W118_ARAVE</name>
<proteinExistence type="predicted"/>
<gene>
    <name evidence="1" type="ORF">AVEN_201531_1</name>
</gene>
<dbReference type="Proteomes" id="UP000499080">
    <property type="component" value="Unassembled WGS sequence"/>
</dbReference>